<protein>
    <submittedName>
        <fullName evidence="3">Uncharacterized protein</fullName>
    </submittedName>
</protein>
<keyword evidence="2" id="KW-0472">Membrane</keyword>
<keyword evidence="4" id="KW-1185">Reference proteome</keyword>
<name>A0A151WYR5_9HYME</name>
<keyword evidence="2" id="KW-1133">Transmembrane helix</keyword>
<evidence type="ECO:0000256" key="2">
    <source>
        <dbReference type="SAM" id="Phobius"/>
    </source>
</evidence>
<gene>
    <name evidence="3" type="ORF">ALC60_07755</name>
</gene>
<dbReference type="EMBL" id="KQ982649">
    <property type="protein sequence ID" value="KYQ53028.1"/>
    <property type="molecule type" value="Genomic_DNA"/>
</dbReference>
<proteinExistence type="predicted"/>
<organism evidence="3 4">
    <name type="scientific">Mycetomoellerius zeteki</name>
    <dbReference type="NCBI Taxonomy" id="64791"/>
    <lineage>
        <taxon>Eukaryota</taxon>
        <taxon>Metazoa</taxon>
        <taxon>Ecdysozoa</taxon>
        <taxon>Arthropoda</taxon>
        <taxon>Hexapoda</taxon>
        <taxon>Insecta</taxon>
        <taxon>Pterygota</taxon>
        <taxon>Neoptera</taxon>
        <taxon>Endopterygota</taxon>
        <taxon>Hymenoptera</taxon>
        <taxon>Apocrita</taxon>
        <taxon>Aculeata</taxon>
        <taxon>Formicoidea</taxon>
        <taxon>Formicidae</taxon>
        <taxon>Myrmicinae</taxon>
        <taxon>Mycetomoellerius</taxon>
    </lineage>
</organism>
<feature type="region of interest" description="Disordered" evidence="1">
    <location>
        <begin position="189"/>
        <end position="209"/>
    </location>
</feature>
<dbReference type="Proteomes" id="UP000075809">
    <property type="component" value="Unassembled WGS sequence"/>
</dbReference>
<evidence type="ECO:0000256" key="1">
    <source>
        <dbReference type="SAM" id="MobiDB-lite"/>
    </source>
</evidence>
<feature type="region of interest" description="Disordered" evidence="1">
    <location>
        <begin position="89"/>
        <end position="128"/>
    </location>
</feature>
<dbReference type="AlphaFoldDB" id="A0A151WYR5"/>
<evidence type="ECO:0000313" key="4">
    <source>
        <dbReference type="Proteomes" id="UP000075809"/>
    </source>
</evidence>
<feature type="transmembrane region" description="Helical" evidence="2">
    <location>
        <begin position="252"/>
        <end position="272"/>
    </location>
</feature>
<feature type="region of interest" description="Disordered" evidence="1">
    <location>
        <begin position="280"/>
        <end position="299"/>
    </location>
</feature>
<accession>A0A151WYR5</accession>
<feature type="compositionally biased region" description="Basic and acidic residues" evidence="1">
    <location>
        <begin position="191"/>
        <end position="208"/>
    </location>
</feature>
<sequence>MWQRQLHKGRCSSAALQAKTVGLFLIGAAEIVRQYLLGATARRTTYVHIIRGSVYRKCAAYDKTDSLAVRAPRRHSRLHAVTLTEPPRFDLTSHTRSSWPQRENFERDDGGESTGKNENTGNGEHPETLNLMIDRSREEVATAMNSILWTSNDRKGRAVAPRIPRAPPLSNKEIAKALTTEINEQGLWDSDADRRVPEHASRDSRSKLSAEYSTRKIPMIGRSAVRLQDCFNPLDKIVTAFGQRVFRCPAPLYFIGLSSATLSYFTYSVVFLHNTKYPTTRPHRRTNPPHHAPAGTKHPLHPLPQPLIPHIQCCLTSVRDKLGCESSGSRVPFLVRKK</sequence>
<evidence type="ECO:0000313" key="3">
    <source>
        <dbReference type="EMBL" id="KYQ53028.1"/>
    </source>
</evidence>
<keyword evidence="2" id="KW-0812">Transmembrane</keyword>
<reference evidence="3 4" key="1">
    <citation type="submission" date="2015-09" db="EMBL/GenBank/DDBJ databases">
        <title>Trachymyrmex zeteki WGS genome.</title>
        <authorList>
            <person name="Nygaard S."/>
            <person name="Hu H."/>
            <person name="Boomsma J."/>
            <person name="Zhang G."/>
        </authorList>
    </citation>
    <scope>NUCLEOTIDE SEQUENCE [LARGE SCALE GENOMIC DNA]</scope>
    <source>
        <strain evidence="3">Tzet28-1</strain>
        <tissue evidence="3">Whole body</tissue>
    </source>
</reference>